<reference evidence="2" key="1">
    <citation type="submission" date="2022-11" db="EMBL/GenBank/DDBJ databases">
        <authorList>
            <person name="Petersen C."/>
        </authorList>
    </citation>
    <scope>NUCLEOTIDE SEQUENCE</scope>
    <source>
        <strain evidence="2">IBT 30069</strain>
    </source>
</reference>
<dbReference type="CDD" id="cd04301">
    <property type="entry name" value="NAT_SF"/>
    <property type="match status" value="1"/>
</dbReference>
<evidence type="ECO:0000313" key="3">
    <source>
        <dbReference type="Proteomes" id="UP001149165"/>
    </source>
</evidence>
<dbReference type="Gene3D" id="3.40.630.30">
    <property type="match status" value="1"/>
</dbReference>
<name>A0A9W9K5I0_9EURO</name>
<protein>
    <recommendedName>
        <fullName evidence="1">N-acetyltransferase domain-containing protein</fullName>
    </recommendedName>
</protein>
<dbReference type="SUPFAM" id="SSF55729">
    <property type="entry name" value="Acyl-CoA N-acyltransferases (Nat)"/>
    <property type="match status" value="1"/>
</dbReference>
<reference evidence="2" key="2">
    <citation type="journal article" date="2023" name="IMA Fungus">
        <title>Comparative genomic study of the Penicillium genus elucidates a diverse pangenome and 15 lateral gene transfer events.</title>
        <authorList>
            <person name="Petersen C."/>
            <person name="Sorensen T."/>
            <person name="Nielsen M.R."/>
            <person name="Sondergaard T.E."/>
            <person name="Sorensen J.L."/>
            <person name="Fitzpatrick D.A."/>
            <person name="Frisvad J.C."/>
            <person name="Nielsen K.L."/>
        </authorList>
    </citation>
    <scope>NUCLEOTIDE SEQUENCE</scope>
    <source>
        <strain evidence="2">IBT 30069</strain>
    </source>
</reference>
<dbReference type="EMBL" id="JAPQKH010000006">
    <property type="protein sequence ID" value="KAJ5092927.1"/>
    <property type="molecule type" value="Genomic_DNA"/>
</dbReference>
<dbReference type="Pfam" id="PF13508">
    <property type="entry name" value="Acetyltransf_7"/>
    <property type="match status" value="1"/>
</dbReference>
<keyword evidence="3" id="KW-1185">Reference proteome</keyword>
<dbReference type="GO" id="GO:0016747">
    <property type="term" value="F:acyltransferase activity, transferring groups other than amino-acyl groups"/>
    <property type="evidence" value="ECO:0007669"/>
    <property type="project" value="InterPro"/>
</dbReference>
<proteinExistence type="predicted"/>
<dbReference type="InterPro" id="IPR016181">
    <property type="entry name" value="Acyl_CoA_acyltransferase"/>
</dbReference>
<dbReference type="OrthoDB" id="10039976at2759"/>
<dbReference type="InterPro" id="IPR000182">
    <property type="entry name" value="GNAT_dom"/>
</dbReference>
<sequence length="182" mass="20790">MAFTPPAAWITPRTWTRENSDIFISNDPALLSVEAVKNAFEQHFVFWVTAPIPEDALRQMLYGAVSFGVYKRVQPQSDETPSTKNTEQIGLARMTTDGASFAYLADVYVLPEYQGKGLGKWLIECIREVFSKANMPYLRRIMLFTGNERTQAFYTKLLNMKELGHEERPELGIDLKFLCARP</sequence>
<evidence type="ECO:0000259" key="1">
    <source>
        <dbReference type="PROSITE" id="PS51186"/>
    </source>
</evidence>
<dbReference type="Proteomes" id="UP001149165">
    <property type="component" value="Unassembled WGS sequence"/>
</dbReference>
<organism evidence="2 3">
    <name type="scientific">Penicillium angulare</name>
    <dbReference type="NCBI Taxonomy" id="116970"/>
    <lineage>
        <taxon>Eukaryota</taxon>
        <taxon>Fungi</taxon>
        <taxon>Dikarya</taxon>
        <taxon>Ascomycota</taxon>
        <taxon>Pezizomycotina</taxon>
        <taxon>Eurotiomycetes</taxon>
        <taxon>Eurotiomycetidae</taxon>
        <taxon>Eurotiales</taxon>
        <taxon>Aspergillaceae</taxon>
        <taxon>Penicillium</taxon>
    </lineage>
</organism>
<gene>
    <name evidence="2" type="ORF">N7456_008788</name>
</gene>
<dbReference type="InterPro" id="IPR053144">
    <property type="entry name" value="Acetyltransferase_Butenolide"/>
</dbReference>
<accession>A0A9W9K5I0</accession>
<dbReference type="AlphaFoldDB" id="A0A9W9K5I0"/>
<comment type="caution">
    <text evidence="2">The sequence shown here is derived from an EMBL/GenBank/DDBJ whole genome shotgun (WGS) entry which is preliminary data.</text>
</comment>
<feature type="domain" description="N-acetyltransferase" evidence="1">
    <location>
        <begin position="84"/>
        <end position="182"/>
    </location>
</feature>
<evidence type="ECO:0000313" key="2">
    <source>
        <dbReference type="EMBL" id="KAJ5092927.1"/>
    </source>
</evidence>
<dbReference type="PANTHER" id="PTHR43233:SF1">
    <property type="entry name" value="FAMILY N-ACETYLTRANSFERASE, PUTATIVE (AFU_ORTHOLOGUE AFUA_6G03350)-RELATED"/>
    <property type="match status" value="1"/>
</dbReference>
<dbReference type="PROSITE" id="PS51186">
    <property type="entry name" value="GNAT"/>
    <property type="match status" value="1"/>
</dbReference>
<dbReference type="PANTHER" id="PTHR43233">
    <property type="entry name" value="FAMILY N-ACETYLTRANSFERASE, PUTATIVE (AFU_ORTHOLOGUE AFUA_6G03350)-RELATED"/>
    <property type="match status" value="1"/>
</dbReference>